<sequence length="38" mass="4211">MHTPQTATQAIPFASDLFASDLFACHQRGFASRNQTSR</sequence>
<proteinExistence type="predicted"/>
<reference evidence="1 2" key="1">
    <citation type="submission" date="2020-08" db="EMBL/GenBank/DDBJ databases">
        <title>Genomic Encyclopedia of Type Strains, Phase III (KMG-III): the genomes of soil and plant-associated and newly described type strains.</title>
        <authorList>
            <person name="Whitman W."/>
        </authorList>
    </citation>
    <scope>NUCLEOTIDE SEQUENCE [LARGE SCALE GENOMIC DNA]</scope>
    <source>
        <strain evidence="1 2">CECT 7341</strain>
    </source>
</reference>
<organism evidence="1 2">
    <name type="scientific">Halomonas fontilapidosi</name>
    <dbReference type="NCBI Taxonomy" id="616675"/>
    <lineage>
        <taxon>Bacteria</taxon>
        <taxon>Pseudomonadati</taxon>
        <taxon>Pseudomonadota</taxon>
        <taxon>Gammaproteobacteria</taxon>
        <taxon>Oceanospirillales</taxon>
        <taxon>Halomonadaceae</taxon>
        <taxon>Halomonas</taxon>
    </lineage>
</organism>
<protein>
    <submittedName>
        <fullName evidence="1">Uncharacterized protein</fullName>
    </submittedName>
</protein>
<keyword evidence="2" id="KW-1185">Reference proteome</keyword>
<dbReference type="EMBL" id="JACHXQ010000005">
    <property type="protein sequence ID" value="MBB3184233.1"/>
    <property type="molecule type" value="Genomic_DNA"/>
</dbReference>
<dbReference type="Proteomes" id="UP000563050">
    <property type="component" value="Unassembled WGS sequence"/>
</dbReference>
<gene>
    <name evidence="1" type="ORF">FHR95_001794</name>
</gene>
<comment type="caution">
    <text evidence="1">The sequence shown here is derived from an EMBL/GenBank/DDBJ whole genome shotgun (WGS) entry which is preliminary data.</text>
</comment>
<evidence type="ECO:0000313" key="1">
    <source>
        <dbReference type="EMBL" id="MBB3184233.1"/>
    </source>
</evidence>
<dbReference type="AlphaFoldDB" id="A0A7W5GYC9"/>
<evidence type="ECO:0000313" key="2">
    <source>
        <dbReference type="Proteomes" id="UP000563050"/>
    </source>
</evidence>
<name>A0A7W5GYC9_9GAMM</name>
<accession>A0A7W5GYC9</accession>